<dbReference type="SUPFAM" id="SSF51126">
    <property type="entry name" value="Pectin lyase-like"/>
    <property type="match status" value="1"/>
</dbReference>
<sequence>MGHRKNVGGRALSRRRVRGFRRLRLLVFTAAIALVAPIVVATSAQAVTHTFTVNSLDASVNARDAKVGDGACATAAGTCTLRAALEESNALNLSKDSILITVADGFAGNINPVATTSTWMSTTTLTTVGDTGAHFVVTAPVTIDFKNQVTITASTDTIAAVFHVNGPDISFLNMSHILSGETSIVAGPNANGFLLDGGATSTDTNYFPERFMVLREGAKNITVQNYRLQGFYYYANLTALFLFNAQNNTPIENVTIDNVKITYPTGTTCNSSNGSGCQTDIIQFYPRSQSSVLNGFTFTNSSVSNLTSRDGLAFSRGTAATSVRASNINISNNSFINMQGSGTGANNAFITLPYGPLAGSNRISGNEFVRATSGQTYAVAWNGNTTSGSAGELSIEDNYFDGYSFTSVYLINTGDVKVQKNTFGARSASQTRPGTAEETRDRTSLLLDNDFNANGLVNTWFPAANAQVLAGAMPAQTIPTVSSLSPETSTCVATLDVLAPTTAPLPASTVDLDVYWTADRTAEVYLGRAEAVTGTGAKLALNLPVGPQSFPTTEVGGSHNVTIVNEDTGAASGYLRVQTIAHGSKQSSQYSRLVGFSGNCRPELTINQAADQNDPTVARDLHYKIVSSLPLNPESVTAAVVGVSAVGTAATIDAARLNPRSVSVTPIEGSANREFDVVARVDDSAVVTATVAAGKVIGSGGLTNRASATSTDNNVTFSNPVSVKPDSFTLVKGEPSGKDFFFQLGAGAPSPSSELRFASTVDTAGVQIGVKLSTGDSVIGAGETTSGKVRATASAGDVPANTKAVVSHALSSDDVNYDGLVVRSVQVKLFSTDPSIQITKRAFVEVSDSSTPERIMATGDEALSGTRLTDGQSVCFVYTVKNISSDDWATALTDVAVTDSDTRLGTNGVIGSIGALPIGQSSMLSACGALIPGDTTVGGGK</sequence>
<evidence type="ECO:0000313" key="1">
    <source>
        <dbReference type="EMBL" id="SEF12653.1"/>
    </source>
</evidence>
<reference evidence="1 2" key="1">
    <citation type="submission" date="2016-10" db="EMBL/GenBank/DDBJ databases">
        <authorList>
            <person name="de Groot N.N."/>
        </authorList>
    </citation>
    <scope>NUCLEOTIDE SEQUENCE [LARGE SCALE GENOMIC DNA]</scope>
    <source>
        <strain evidence="1 2">DSM 22274</strain>
    </source>
</reference>
<gene>
    <name evidence="1" type="ORF">SAMN04489740_4270</name>
</gene>
<proteinExistence type="predicted"/>
<evidence type="ECO:0000313" key="2">
    <source>
        <dbReference type="Proteomes" id="UP000182725"/>
    </source>
</evidence>
<dbReference type="AlphaFoldDB" id="A0A1H5PFF2"/>
<dbReference type="Gene3D" id="2.160.20.10">
    <property type="entry name" value="Single-stranded right-handed beta-helix, Pectin lyase-like"/>
    <property type="match status" value="1"/>
</dbReference>
<dbReference type="InterPro" id="IPR012334">
    <property type="entry name" value="Pectin_lyas_fold"/>
</dbReference>
<dbReference type="EMBL" id="FNTV01000002">
    <property type="protein sequence ID" value="SEF12653.1"/>
    <property type="molecule type" value="Genomic_DNA"/>
</dbReference>
<dbReference type="Proteomes" id="UP000182725">
    <property type="component" value="Unassembled WGS sequence"/>
</dbReference>
<accession>A0A1H5PFF2</accession>
<name>A0A1H5PFF2_9MICC</name>
<organism evidence="1 2">
    <name type="scientific">Arthrobacter alpinus</name>
    <dbReference type="NCBI Taxonomy" id="656366"/>
    <lineage>
        <taxon>Bacteria</taxon>
        <taxon>Bacillati</taxon>
        <taxon>Actinomycetota</taxon>
        <taxon>Actinomycetes</taxon>
        <taxon>Micrococcales</taxon>
        <taxon>Micrococcaceae</taxon>
        <taxon>Arthrobacter</taxon>
    </lineage>
</organism>
<dbReference type="InterPro" id="IPR011050">
    <property type="entry name" value="Pectin_lyase_fold/virulence"/>
</dbReference>
<protein>
    <submittedName>
        <fullName evidence="1">Adhesin/invasin</fullName>
    </submittedName>
</protein>